<feature type="domain" description="Glycosyltransferase subfamily 4-like N-terminal" evidence="5">
    <location>
        <begin position="14"/>
        <end position="174"/>
    </location>
</feature>
<dbReference type="Pfam" id="PF00534">
    <property type="entry name" value="Glycos_transf_1"/>
    <property type="match status" value="1"/>
</dbReference>
<feature type="region of interest" description="Disordered" evidence="3">
    <location>
        <begin position="175"/>
        <end position="202"/>
    </location>
</feature>
<evidence type="ECO:0000313" key="7">
    <source>
        <dbReference type="Proteomes" id="UP001205311"/>
    </source>
</evidence>
<feature type="domain" description="Glycosyl transferase family 1" evidence="4">
    <location>
        <begin position="201"/>
        <end position="356"/>
    </location>
</feature>
<dbReference type="Gene3D" id="3.40.50.2000">
    <property type="entry name" value="Glycogen Phosphorylase B"/>
    <property type="match status" value="2"/>
</dbReference>
<dbReference type="EMBL" id="JAMTCP010000025">
    <property type="protein sequence ID" value="MCP2260343.1"/>
    <property type="molecule type" value="Genomic_DNA"/>
</dbReference>
<sequence length="399" mass="42802">MIVHVTDCFHPRLGGIEVQVGELARAQRASGAEIHVITATPEGDAGLPDPGYPVHRVTAALPWELPVHPRAGQHILRLLRRLGPDVVHVHVGAVSPFAWSAVRCAVRAGLPTVVTVHSMWDPVTRGIYRTFDQLTRWSDFPLVASTVSSAAAGLVRRVAPELEVAVVPNGIDPSQWRVTPASDAPAPNDADDADNADDADRSEDGVHVVAVGRLAPRKQPITLLDVLRVARSRLRPEVPLRATIAGSGPALEAMRRHLRRHGMADWVRLAGRLDRAGIHELLRTADVFVSPTVRESFGIAALEARTAGVPVVARAGTGVADFVRHGREGLLCHSAGGLGNAVAQLAGDHQLRRRIAAHNLATEPTHCTWPAVTSAFQRLYERAAALSSRHASLARPLPS</sequence>
<evidence type="ECO:0000256" key="3">
    <source>
        <dbReference type="SAM" id="MobiDB-lite"/>
    </source>
</evidence>
<gene>
    <name evidence="6" type="ORF">LX15_004056</name>
</gene>
<proteinExistence type="predicted"/>
<organism evidence="6 7">
    <name type="scientific">Streptoalloteichus tenebrarius (strain ATCC 17920 / DSM 40477 / JCM 4838 / CBS 697.72 / NBRC 16177 / NCIMB 11028 / NRRL B-12390 / A12253. 1 / ISP 5477)</name>
    <name type="common">Streptomyces tenebrarius</name>
    <dbReference type="NCBI Taxonomy" id="1933"/>
    <lineage>
        <taxon>Bacteria</taxon>
        <taxon>Bacillati</taxon>
        <taxon>Actinomycetota</taxon>
        <taxon>Actinomycetes</taxon>
        <taxon>Pseudonocardiales</taxon>
        <taxon>Pseudonocardiaceae</taxon>
        <taxon>Streptoalloteichus</taxon>
    </lineage>
</organism>
<protein>
    <submittedName>
        <fullName evidence="6">Glycosyltransferase involved in cell wall bisynthesis</fullName>
    </submittedName>
</protein>
<keyword evidence="2" id="KW-0808">Transferase</keyword>
<keyword evidence="1" id="KW-0328">Glycosyltransferase</keyword>
<comment type="caution">
    <text evidence="6">The sequence shown here is derived from an EMBL/GenBank/DDBJ whole genome shotgun (WGS) entry which is preliminary data.</text>
</comment>
<accession>A0ABT1HXU7</accession>
<evidence type="ECO:0000313" key="6">
    <source>
        <dbReference type="EMBL" id="MCP2260343.1"/>
    </source>
</evidence>
<dbReference type="InterPro" id="IPR001296">
    <property type="entry name" value="Glyco_trans_1"/>
</dbReference>
<dbReference type="SUPFAM" id="SSF53756">
    <property type="entry name" value="UDP-Glycosyltransferase/glycogen phosphorylase"/>
    <property type="match status" value="1"/>
</dbReference>
<dbReference type="InterPro" id="IPR028098">
    <property type="entry name" value="Glyco_trans_4-like_N"/>
</dbReference>
<evidence type="ECO:0000259" key="4">
    <source>
        <dbReference type="Pfam" id="PF00534"/>
    </source>
</evidence>
<name>A0ABT1HXU7_STRSD</name>
<dbReference type="CDD" id="cd03801">
    <property type="entry name" value="GT4_PimA-like"/>
    <property type="match status" value="1"/>
</dbReference>
<reference evidence="6 7" key="1">
    <citation type="submission" date="2022-06" db="EMBL/GenBank/DDBJ databases">
        <title>Genomic Encyclopedia of Archaeal and Bacterial Type Strains, Phase II (KMG-II): from individual species to whole genera.</title>
        <authorList>
            <person name="Goeker M."/>
        </authorList>
    </citation>
    <scope>NUCLEOTIDE SEQUENCE [LARGE SCALE GENOMIC DNA]</scope>
    <source>
        <strain evidence="6 7">DSM 40477</strain>
    </source>
</reference>
<evidence type="ECO:0000259" key="5">
    <source>
        <dbReference type="Pfam" id="PF13439"/>
    </source>
</evidence>
<dbReference type="InterPro" id="IPR050194">
    <property type="entry name" value="Glycosyltransferase_grp1"/>
</dbReference>
<dbReference type="Pfam" id="PF13439">
    <property type="entry name" value="Glyco_transf_4"/>
    <property type="match status" value="1"/>
</dbReference>
<dbReference type="PANTHER" id="PTHR45947:SF3">
    <property type="entry name" value="SULFOQUINOVOSYL TRANSFERASE SQD2"/>
    <property type="match status" value="1"/>
</dbReference>
<dbReference type="Proteomes" id="UP001205311">
    <property type="component" value="Unassembled WGS sequence"/>
</dbReference>
<evidence type="ECO:0000256" key="1">
    <source>
        <dbReference type="ARBA" id="ARBA00022676"/>
    </source>
</evidence>
<keyword evidence="7" id="KW-1185">Reference proteome</keyword>
<evidence type="ECO:0000256" key="2">
    <source>
        <dbReference type="ARBA" id="ARBA00022679"/>
    </source>
</evidence>
<dbReference type="PANTHER" id="PTHR45947">
    <property type="entry name" value="SULFOQUINOVOSYL TRANSFERASE SQD2"/>
    <property type="match status" value="1"/>
</dbReference>